<feature type="transmembrane region" description="Helical" evidence="1">
    <location>
        <begin position="84"/>
        <end position="109"/>
    </location>
</feature>
<feature type="transmembrane region" description="Helical" evidence="1">
    <location>
        <begin position="189"/>
        <end position="205"/>
    </location>
</feature>
<keyword evidence="1" id="KW-0812">Transmembrane</keyword>
<dbReference type="PANTHER" id="PTHR23028">
    <property type="entry name" value="ACETYLTRANSFERASE"/>
    <property type="match status" value="1"/>
</dbReference>
<feature type="transmembrane region" description="Helical" evidence="1">
    <location>
        <begin position="165"/>
        <end position="183"/>
    </location>
</feature>
<dbReference type="InterPro" id="IPR002656">
    <property type="entry name" value="Acyl_transf_3_dom"/>
</dbReference>
<sequence length="360" mass="37443">MGELGANRLGFVESLRLLAAALVVLQHLSEHYPGMAVLAAVRGAGPGLLGVYLFFLISGYVVPMSVKGGLVAGPFLVRRLFRVYPALLAAFALAFLLGAGGVLPGWAWLDSASLRTWAANLALVQDYAGARPILGVTWTLGIEFAWYGLFALAVAQWGEAAARRLGLILPALLLALCAVSLGLAMRLPLGRITFLYACVLGFLAFRHDRGQLSRAGLLAHGGGFVVVLLVVDGVQFGLFRHGAISLAQVIWPSVVAPALFLGVVLAPCLRAAPLLARGVVPALGAASYSVYLLHPLGIALGDRVGATLGPIAGIAVSLAATALLALLGYRLVERPGIALGRRLLAGRAPAQQPVPAQARP</sequence>
<feature type="transmembrane region" description="Helical" evidence="1">
    <location>
        <begin position="250"/>
        <end position="269"/>
    </location>
</feature>
<organism evidence="3 4">
    <name type="scientific">Novosphingobium bradum</name>
    <dbReference type="NCBI Taxonomy" id="1737444"/>
    <lineage>
        <taxon>Bacteria</taxon>
        <taxon>Pseudomonadati</taxon>
        <taxon>Pseudomonadota</taxon>
        <taxon>Alphaproteobacteria</taxon>
        <taxon>Sphingomonadales</taxon>
        <taxon>Sphingomonadaceae</taxon>
        <taxon>Novosphingobium</taxon>
    </lineage>
</organism>
<proteinExistence type="predicted"/>
<name>A0ABV7ILE8_9SPHN</name>
<feature type="transmembrane region" description="Helical" evidence="1">
    <location>
        <begin position="129"/>
        <end position="153"/>
    </location>
</feature>
<evidence type="ECO:0000313" key="4">
    <source>
        <dbReference type="Proteomes" id="UP001595604"/>
    </source>
</evidence>
<feature type="transmembrane region" description="Helical" evidence="1">
    <location>
        <begin position="274"/>
        <end position="291"/>
    </location>
</feature>
<dbReference type="EC" id="2.3.-.-" evidence="3"/>
<dbReference type="Pfam" id="PF01757">
    <property type="entry name" value="Acyl_transf_3"/>
    <property type="match status" value="1"/>
</dbReference>
<dbReference type="Proteomes" id="UP001595604">
    <property type="component" value="Unassembled WGS sequence"/>
</dbReference>
<dbReference type="GO" id="GO:0016746">
    <property type="term" value="F:acyltransferase activity"/>
    <property type="evidence" value="ECO:0007669"/>
    <property type="project" value="UniProtKB-KW"/>
</dbReference>
<keyword evidence="4" id="KW-1185">Reference proteome</keyword>
<keyword evidence="1" id="KW-0472">Membrane</keyword>
<accession>A0ABV7ILE8</accession>
<feature type="transmembrane region" description="Helical" evidence="1">
    <location>
        <begin position="217"/>
        <end position="238"/>
    </location>
</feature>
<protein>
    <submittedName>
        <fullName evidence="3">Acyltransferase family protein</fullName>
        <ecNumber evidence="3">2.3.-.-</ecNumber>
    </submittedName>
</protein>
<comment type="caution">
    <text evidence="3">The sequence shown here is derived from an EMBL/GenBank/DDBJ whole genome shotgun (WGS) entry which is preliminary data.</text>
</comment>
<reference evidence="4" key="1">
    <citation type="journal article" date="2019" name="Int. J. Syst. Evol. Microbiol.">
        <title>The Global Catalogue of Microorganisms (GCM) 10K type strain sequencing project: providing services to taxonomists for standard genome sequencing and annotation.</title>
        <authorList>
            <consortium name="The Broad Institute Genomics Platform"/>
            <consortium name="The Broad Institute Genome Sequencing Center for Infectious Disease"/>
            <person name="Wu L."/>
            <person name="Ma J."/>
        </authorList>
    </citation>
    <scope>NUCLEOTIDE SEQUENCE [LARGE SCALE GENOMIC DNA]</scope>
    <source>
        <strain evidence="4">KCTC 42984</strain>
    </source>
</reference>
<dbReference type="RefSeq" id="WP_379508890.1">
    <property type="nucleotide sequence ID" value="NZ_JBHRTQ010000004.1"/>
</dbReference>
<gene>
    <name evidence="3" type="ORF">ACFOD9_04510</name>
</gene>
<evidence type="ECO:0000259" key="2">
    <source>
        <dbReference type="Pfam" id="PF01757"/>
    </source>
</evidence>
<keyword evidence="3" id="KW-0808">Transferase</keyword>
<evidence type="ECO:0000313" key="3">
    <source>
        <dbReference type="EMBL" id="MFC3173508.1"/>
    </source>
</evidence>
<dbReference type="InterPro" id="IPR050879">
    <property type="entry name" value="Acyltransferase_3"/>
</dbReference>
<feature type="transmembrane region" description="Helical" evidence="1">
    <location>
        <begin position="311"/>
        <end position="332"/>
    </location>
</feature>
<feature type="domain" description="Acyltransferase 3" evidence="2">
    <location>
        <begin position="11"/>
        <end position="329"/>
    </location>
</feature>
<keyword evidence="3" id="KW-0012">Acyltransferase</keyword>
<evidence type="ECO:0000256" key="1">
    <source>
        <dbReference type="SAM" id="Phobius"/>
    </source>
</evidence>
<dbReference type="EMBL" id="JBHRTQ010000004">
    <property type="protein sequence ID" value="MFC3173508.1"/>
    <property type="molecule type" value="Genomic_DNA"/>
</dbReference>
<keyword evidence="1" id="KW-1133">Transmembrane helix</keyword>
<feature type="transmembrane region" description="Helical" evidence="1">
    <location>
        <begin position="53"/>
        <end position="77"/>
    </location>
</feature>
<dbReference type="PANTHER" id="PTHR23028:SF131">
    <property type="entry name" value="BLR2367 PROTEIN"/>
    <property type="match status" value="1"/>
</dbReference>